<dbReference type="GO" id="GO:0005737">
    <property type="term" value="C:cytoplasm"/>
    <property type="evidence" value="ECO:0007669"/>
    <property type="project" value="UniProtKB-ARBA"/>
</dbReference>
<dbReference type="CDD" id="cd09565">
    <property type="entry name" value="SAM_liprin-alpha1_2_3_4_repeat2"/>
    <property type="match status" value="1"/>
</dbReference>
<comment type="caution">
    <text evidence="7">The sequence shown here is derived from an EMBL/GenBank/DDBJ whole genome shotgun (WGS) entry which is preliminary data.</text>
</comment>
<feature type="domain" description="SAM" evidence="6">
    <location>
        <begin position="430"/>
        <end position="499"/>
    </location>
</feature>
<keyword evidence="2" id="KW-0677">Repeat</keyword>
<evidence type="ECO:0000256" key="1">
    <source>
        <dbReference type="ARBA" id="ARBA00007026"/>
    </source>
</evidence>
<dbReference type="Proteomes" id="UP000276133">
    <property type="component" value="Unassembled WGS sequence"/>
</dbReference>
<evidence type="ECO:0000313" key="8">
    <source>
        <dbReference type="Proteomes" id="UP000276133"/>
    </source>
</evidence>
<dbReference type="SMART" id="SM00454">
    <property type="entry name" value="SAM"/>
    <property type="match status" value="3"/>
</dbReference>
<feature type="compositionally biased region" description="Low complexity" evidence="5">
    <location>
        <begin position="76"/>
        <end position="99"/>
    </location>
</feature>
<dbReference type="PANTHER" id="PTHR12587">
    <property type="entry name" value="LAR INTERACTING PROTEIN LIP -RELATED PROTEIN"/>
    <property type="match status" value="1"/>
</dbReference>
<dbReference type="InterPro" id="IPR037620">
    <property type="entry name" value="LIP-1_SAM_1"/>
</dbReference>
<evidence type="ECO:0000256" key="5">
    <source>
        <dbReference type="SAM" id="MobiDB-lite"/>
    </source>
</evidence>
<feature type="region of interest" description="Disordered" evidence="5">
    <location>
        <begin position="196"/>
        <end position="216"/>
    </location>
</feature>
<evidence type="ECO:0000313" key="7">
    <source>
        <dbReference type="EMBL" id="RNA09493.1"/>
    </source>
</evidence>
<gene>
    <name evidence="7" type="ORF">BpHYR1_002299</name>
</gene>
<accession>A0A3M7QDY5</accession>
<dbReference type="AlphaFoldDB" id="A0A3M7QDY5"/>
<sequence length="510" mass="58620">MKFRVYLEIVRLIKEEKQSTELRAEELENRVINLDVQDEQNVLLNQMKTNESPVNSGRSTPSNLKTDLYKLSLKRNNSSNNNSNNNNSNNNNSNNNSNNDSFKSKTAPPAMSSKYMEMFNQEMNDVIRTEVKLEPISRIQNITSTSPISSKDSSSDSLNYILRKDSDSSQSEYSNKKKSLKTALYRIFTQRKKIQKIRNHSSSHSHAPQLTFQPSDTSFYSQLNSQTIKTESDKKIKKKQELLEEAMECGMPFHSWNGPTIVAWLELWVGMPAWYVAACKANVKSGSIMSALSDAEIQREIGISNPLHRLKLRLAIQEMVNLTSPSAPKTSSAMCLAFGEMNHEWVGNVWLAFMGLARYRSYFMECLIDARMLDHLNKKDLRGQLKMVDTFHRTSLQYGTCVLKRINYDKNELMKRVSECENENKDLLVWSNERLIKWVNSIGLKEYAKNLQDSGVHGGVLIFDESYDWQHLALALEIPIHDTVSRQLLENEFEKLIINNTQRHSDQPLK</sequence>
<dbReference type="GO" id="GO:0048786">
    <property type="term" value="C:presynaptic active zone"/>
    <property type="evidence" value="ECO:0007669"/>
    <property type="project" value="TreeGrafter"/>
</dbReference>
<protein>
    <submittedName>
        <fullName evidence="7">Liprin-alpha-2 isoform X8</fullName>
    </submittedName>
</protein>
<dbReference type="InterPro" id="IPR037621">
    <property type="entry name" value="LIP-1_SAM_2"/>
</dbReference>
<feature type="domain" description="SAM" evidence="6">
    <location>
        <begin position="350"/>
        <end position="406"/>
    </location>
</feature>
<evidence type="ECO:0000256" key="3">
    <source>
        <dbReference type="ARBA" id="ARBA00023054"/>
    </source>
</evidence>
<dbReference type="STRING" id="10195.A0A3M7QDY5"/>
<dbReference type="EMBL" id="REGN01006455">
    <property type="protein sequence ID" value="RNA09493.1"/>
    <property type="molecule type" value="Genomic_DNA"/>
</dbReference>
<evidence type="ECO:0000256" key="4">
    <source>
        <dbReference type="SAM" id="Coils"/>
    </source>
</evidence>
<dbReference type="InterPro" id="IPR001660">
    <property type="entry name" value="SAM"/>
</dbReference>
<feature type="domain" description="SAM" evidence="6">
    <location>
        <begin position="256"/>
        <end position="322"/>
    </location>
</feature>
<dbReference type="PROSITE" id="PS50105">
    <property type="entry name" value="SAM_DOMAIN"/>
    <property type="match status" value="3"/>
</dbReference>
<reference evidence="7 8" key="1">
    <citation type="journal article" date="2018" name="Sci. Rep.">
        <title>Genomic signatures of local adaptation to the degree of environmental predictability in rotifers.</title>
        <authorList>
            <person name="Franch-Gras L."/>
            <person name="Hahn C."/>
            <person name="Garcia-Roger E.M."/>
            <person name="Carmona M.J."/>
            <person name="Serra M."/>
            <person name="Gomez A."/>
        </authorList>
    </citation>
    <scope>NUCLEOTIDE SEQUENCE [LARGE SCALE GENOMIC DNA]</scope>
    <source>
        <strain evidence="7">HYR1</strain>
    </source>
</reference>
<proteinExistence type="inferred from homology"/>
<dbReference type="GO" id="GO:0050808">
    <property type="term" value="P:synapse organization"/>
    <property type="evidence" value="ECO:0007669"/>
    <property type="project" value="TreeGrafter"/>
</dbReference>
<organism evidence="7 8">
    <name type="scientific">Brachionus plicatilis</name>
    <name type="common">Marine rotifer</name>
    <name type="synonym">Brachionus muelleri</name>
    <dbReference type="NCBI Taxonomy" id="10195"/>
    <lineage>
        <taxon>Eukaryota</taxon>
        <taxon>Metazoa</taxon>
        <taxon>Spiralia</taxon>
        <taxon>Gnathifera</taxon>
        <taxon>Rotifera</taxon>
        <taxon>Eurotatoria</taxon>
        <taxon>Monogononta</taxon>
        <taxon>Pseudotrocha</taxon>
        <taxon>Ploima</taxon>
        <taxon>Brachionidae</taxon>
        <taxon>Brachionus</taxon>
    </lineage>
</organism>
<evidence type="ECO:0000256" key="2">
    <source>
        <dbReference type="ARBA" id="ARBA00022737"/>
    </source>
</evidence>
<name>A0A3M7QDY5_BRAPC</name>
<keyword evidence="8" id="KW-1185">Reference proteome</keyword>
<feature type="coiled-coil region" evidence="4">
    <location>
        <begin position="10"/>
        <end position="37"/>
    </location>
</feature>
<comment type="similarity">
    <text evidence="1">Belongs to the liprin family. Liprin-alpha subfamily.</text>
</comment>
<feature type="region of interest" description="Disordered" evidence="5">
    <location>
        <begin position="74"/>
        <end position="109"/>
    </location>
</feature>
<evidence type="ECO:0000259" key="6">
    <source>
        <dbReference type="PROSITE" id="PS50105"/>
    </source>
</evidence>
<dbReference type="SUPFAM" id="SSF47769">
    <property type="entry name" value="SAM/Pointed domain"/>
    <property type="match status" value="3"/>
</dbReference>
<dbReference type="Pfam" id="PF00536">
    <property type="entry name" value="SAM_1"/>
    <property type="match status" value="2"/>
</dbReference>
<dbReference type="Pfam" id="PF07647">
    <property type="entry name" value="SAM_2"/>
    <property type="match status" value="1"/>
</dbReference>
<dbReference type="InterPro" id="IPR029515">
    <property type="entry name" value="Liprin"/>
</dbReference>
<keyword evidence="3 4" id="KW-0175">Coiled coil</keyword>
<dbReference type="InterPro" id="IPR013761">
    <property type="entry name" value="SAM/pointed_sf"/>
</dbReference>
<dbReference type="OrthoDB" id="2132119at2759"/>
<feature type="compositionally biased region" description="Polar residues" evidence="5">
    <location>
        <begin position="204"/>
        <end position="216"/>
    </location>
</feature>
<dbReference type="PANTHER" id="PTHR12587:SF20">
    <property type="entry name" value="LIPRIN-ALPHA, ISOFORM E"/>
    <property type="match status" value="1"/>
</dbReference>
<dbReference type="Gene3D" id="1.10.150.50">
    <property type="entry name" value="Transcription Factor, Ets-1"/>
    <property type="match status" value="3"/>
</dbReference>
<dbReference type="CDD" id="cd09562">
    <property type="entry name" value="SAM_liprin-alpha1_2_3_4_repeat1"/>
    <property type="match status" value="1"/>
</dbReference>